<dbReference type="PANTHER" id="PTHR31589">
    <property type="entry name" value="PROTEIN, PUTATIVE (DUF239)-RELATED-RELATED"/>
    <property type="match status" value="1"/>
</dbReference>
<evidence type="ECO:0000259" key="2">
    <source>
        <dbReference type="PROSITE" id="PS52045"/>
    </source>
</evidence>
<organism evidence="3 4">
    <name type="scientific">Carnegiea gigantea</name>
    <dbReference type="NCBI Taxonomy" id="171969"/>
    <lineage>
        <taxon>Eukaryota</taxon>
        <taxon>Viridiplantae</taxon>
        <taxon>Streptophyta</taxon>
        <taxon>Embryophyta</taxon>
        <taxon>Tracheophyta</taxon>
        <taxon>Spermatophyta</taxon>
        <taxon>Magnoliopsida</taxon>
        <taxon>eudicotyledons</taxon>
        <taxon>Gunneridae</taxon>
        <taxon>Pentapetalae</taxon>
        <taxon>Caryophyllales</taxon>
        <taxon>Cactineae</taxon>
        <taxon>Cactaceae</taxon>
        <taxon>Cactoideae</taxon>
        <taxon>Echinocereeae</taxon>
        <taxon>Carnegiea</taxon>
    </lineage>
</organism>
<dbReference type="PANTHER" id="PTHR31589:SF221">
    <property type="entry name" value="LIGASE, PUTATIVE (DUF239)-RELATED"/>
    <property type="match status" value="1"/>
</dbReference>
<feature type="compositionally biased region" description="Basic and acidic residues" evidence="1">
    <location>
        <begin position="137"/>
        <end position="159"/>
    </location>
</feature>
<gene>
    <name evidence="3" type="ORF">Cgig2_030918</name>
</gene>
<name>A0A9Q1QJQ4_9CARY</name>
<keyword evidence="4" id="KW-1185">Reference proteome</keyword>
<feature type="region of interest" description="Disordered" evidence="1">
    <location>
        <begin position="136"/>
        <end position="159"/>
    </location>
</feature>
<evidence type="ECO:0000256" key="1">
    <source>
        <dbReference type="SAM" id="MobiDB-lite"/>
    </source>
</evidence>
<accession>A0A9Q1QJQ4</accession>
<comment type="caution">
    <text evidence="3">The sequence shown here is derived from an EMBL/GenBank/DDBJ whole genome shotgun (WGS) entry which is preliminary data.</text>
</comment>
<dbReference type="EMBL" id="JAKOGI010000108">
    <property type="protein sequence ID" value="KAJ8444061.1"/>
    <property type="molecule type" value="Genomic_DNA"/>
</dbReference>
<protein>
    <recommendedName>
        <fullName evidence="2">Neprosin PEP catalytic domain-containing protein</fullName>
    </recommendedName>
</protein>
<dbReference type="AlphaFoldDB" id="A0A9Q1QJQ4"/>
<dbReference type="InterPro" id="IPR004314">
    <property type="entry name" value="Neprosin"/>
</dbReference>
<reference evidence="3" key="1">
    <citation type="submission" date="2022-04" db="EMBL/GenBank/DDBJ databases">
        <title>Carnegiea gigantea Genome sequencing and assembly v2.</title>
        <authorList>
            <person name="Copetti D."/>
            <person name="Sanderson M.J."/>
            <person name="Burquez A."/>
            <person name="Wojciechowski M.F."/>
        </authorList>
    </citation>
    <scope>NUCLEOTIDE SEQUENCE</scope>
    <source>
        <strain evidence="3">SGP5-SGP5p</strain>
        <tissue evidence="3">Aerial part</tissue>
    </source>
</reference>
<dbReference type="InterPro" id="IPR053168">
    <property type="entry name" value="Glutamic_endopeptidase"/>
</dbReference>
<dbReference type="Pfam" id="PF03080">
    <property type="entry name" value="Neprosin"/>
    <property type="match status" value="1"/>
</dbReference>
<proteinExistence type="predicted"/>
<sequence>MSPIAFLYWRHLFLYAVYKLEHGVQDIYGIHAVLNVWNPRVVANDFSLSQIWLYADRVQQRNTIEVGWMVSLHLHRNVRNAGCQRHSCSDVDCPGFVITIQHVIDQWLPHVSVFDGIQYGIDVRIYQINPLAASEGLRNKPSNEHSSNDTKEASQPEKVNDKQIGYWPASLLPRLALGADTAGWGGEIIDKYVFPHPTSTQMGSGFFPSSGYKMATYISHLKYVDSHNHVVNPTKLIPYVTRRDCYDLQLGERREDAPLGVHFYFGGLGYNNPAGYLHFTQSCSLHIVIVITK</sequence>
<dbReference type="OrthoDB" id="1089554at2759"/>
<dbReference type="Proteomes" id="UP001153076">
    <property type="component" value="Unassembled WGS sequence"/>
</dbReference>
<feature type="domain" description="Neprosin PEP catalytic" evidence="2">
    <location>
        <begin position="6"/>
        <end position="273"/>
    </location>
</feature>
<evidence type="ECO:0000313" key="4">
    <source>
        <dbReference type="Proteomes" id="UP001153076"/>
    </source>
</evidence>
<evidence type="ECO:0000313" key="3">
    <source>
        <dbReference type="EMBL" id="KAJ8444061.1"/>
    </source>
</evidence>
<dbReference type="PROSITE" id="PS52045">
    <property type="entry name" value="NEPROSIN_PEP_CD"/>
    <property type="match status" value="1"/>
</dbReference>